<gene>
    <name evidence="2" type="ORF">BG04_660</name>
</gene>
<dbReference type="Pfam" id="PF14145">
    <property type="entry name" value="YrhK"/>
    <property type="match status" value="1"/>
</dbReference>
<dbReference type="EMBL" id="CP009920">
    <property type="protein sequence ID" value="AJI24343.1"/>
    <property type="molecule type" value="Genomic_DNA"/>
</dbReference>
<name>A0A0B6AUG7_PRIM2</name>
<dbReference type="GeneID" id="93644154"/>
<dbReference type="KEGG" id="bmeg:BG04_660"/>
<evidence type="ECO:0000313" key="2">
    <source>
        <dbReference type="EMBL" id="AJI24343.1"/>
    </source>
</evidence>
<dbReference type="InterPro" id="IPR025424">
    <property type="entry name" value="YrhK_domain"/>
</dbReference>
<dbReference type="HOGENOM" id="CLU_177072_1_0_9"/>
<protein>
    <submittedName>
        <fullName evidence="2">YrhK-like family protein</fullName>
    </submittedName>
</protein>
<dbReference type="Proteomes" id="UP000031829">
    <property type="component" value="Chromosome"/>
</dbReference>
<feature type="domain" description="YrhK" evidence="1">
    <location>
        <begin position="24"/>
        <end position="79"/>
    </location>
</feature>
<evidence type="ECO:0000313" key="3">
    <source>
        <dbReference type="Proteomes" id="UP000031829"/>
    </source>
</evidence>
<proteinExistence type="predicted"/>
<sequence length="93" mass="11127">MSEMGRKEDYGEIEIGKYELFFKKSYKVINTINDFLIGIWFLIGSILFFYDSLKNIGIWLFILGSVQLLIRPTIKLVHDFHLRKYLKEGYRNK</sequence>
<accession>A0A0B6AUG7</accession>
<dbReference type="AlphaFoldDB" id="A0A0B6AUG7"/>
<dbReference type="RefSeq" id="WP_013084430.1">
    <property type="nucleotide sequence ID" value="NZ_BCVB01000012.1"/>
</dbReference>
<reference evidence="2 3" key="1">
    <citation type="journal article" date="2015" name="Genome Announc.">
        <title>Complete genome sequences for 35 biothreat assay-relevant bacillus species.</title>
        <authorList>
            <person name="Johnson S.L."/>
            <person name="Daligault H.E."/>
            <person name="Davenport K.W."/>
            <person name="Jaissle J."/>
            <person name="Frey K.G."/>
            <person name="Ladner J.T."/>
            <person name="Broomall S.M."/>
            <person name="Bishop-Lilly K.A."/>
            <person name="Bruce D.C."/>
            <person name="Gibbons H.S."/>
            <person name="Coyne S.R."/>
            <person name="Lo C.C."/>
            <person name="Meincke L."/>
            <person name="Munk A.C."/>
            <person name="Koroleva G.I."/>
            <person name="Rosenzweig C.N."/>
            <person name="Palacios G.F."/>
            <person name="Redden C.L."/>
            <person name="Minogue T.D."/>
            <person name="Chain P.S."/>
        </authorList>
    </citation>
    <scope>NUCLEOTIDE SEQUENCE [LARGE SCALE GENOMIC DNA]</scope>
    <source>
        <strain evidence="3">ATCC 14581 / DSM 32 / JCM 2506 / NBRC 15308 / NCIMB 9376 / NCTC 10342 / NRRL B-14308 / VKM B-512</strain>
    </source>
</reference>
<organism evidence="2 3">
    <name type="scientific">Priestia megaterium (strain ATCC 14581 / DSM 32 / CCUG 1817 / JCM 2506 / NBRC 15308 / NCIMB 9376 / NCTC 10342 / NRRL B-14308 / VKM B-512 / Ford 19)</name>
    <name type="common">Bacillus megaterium</name>
    <dbReference type="NCBI Taxonomy" id="1348623"/>
    <lineage>
        <taxon>Bacteria</taxon>
        <taxon>Bacillati</taxon>
        <taxon>Bacillota</taxon>
        <taxon>Bacilli</taxon>
        <taxon>Bacillales</taxon>
        <taxon>Bacillaceae</taxon>
        <taxon>Priestia</taxon>
    </lineage>
</organism>
<evidence type="ECO:0000259" key="1">
    <source>
        <dbReference type="Pfam" id="PF14145"/>
    </source>
</evidence>